<dbReference type="GO" id="GO:0016020">
    <property type="term" value="C:membrane"/>
    <property type="evidence" value="ECO:0007669"/>
    <property type="project" value="TreeGrafter"/>
</dbReference>
<evidence type="ECO:0008006" key="5">
    <source>
        <dbReference type="Google" id="ProtNLM"/>
    </source>
</evidence>
<comment type="caution">
    <text evidence="3">The sequence shown here is derived from an EMBL/GenBank/DDBJ whole genome shotgun (WGS) entry which is preliminary data.</text>
</comment>
<accession>A0A4C1TUN8</accession>
<keyword evidence="4" id="KW-1185">Reference proteome</keyword>
<evidence type="ECO:0000256" key="1">
    <source>
        <dbReference type="SAM" id="MobiDB-lite"/>
    </source>
</evidence>
<dbReference type="Pfam" id="PF07898">
    <property type="entry name" value="DUF1676"/>
    <property type="match status" value="1"/>
</dbReference>
<keyword evidence="2" id="KW-0732">Signal</keyword>
<dbReference type="Proteomes" id="UP000299102">
    <property type="component" value="Unassembled WGS sequence"/>
</dbReference>
<feature type="signal peptide" evidence="2">
    <location>
        <begin position="1"/>
        <end position="15"/>
    </location>
</feature>
<dbReference type="EMBL" id="BGZK01000088">
    <property type="protein sequence ID" value="GBP17618.1"/>
    <property type="molecule type" value="Genomic_DNA"/>
</dbReference>
<organism evidence="3 4">
    <name type="scientific">Eumeta variegata</name>
    <name type="common">Bagworm moth</name>
    <name type="synonym">Eumeta japonica</name>
    <dbReference type="NCBI Taxonomy" id="151549"/>
    <lineage>
        <taxon>Eukaryota</taxon>
        <taxon>Metazoa</taxon>
        <taxon>Ecdysozoa</taxon>
        <taxon>Arthropoda</taxon>
        <taxon>Hexapoda</taxon>
        <taxon>Insecta</taxon>
        <taxon>Pterygota</taxon>
        <taxon>Neoptera</taxon>
        <taxon>Endopterygota</taxon>
        <taxon>Lepidoptera</taxon>
        <taxon>Glossata</taxon>
        <taxon>Ditrysia</taxon>
        <taxon>Tineoidea</taxon>
        <taxon>Psychidae</taxon>
        <taxon>Oiketicinae</taxon>
        <taxon>Eumeta</taxon>
    </lineage>
</organism>
<name>A0A4C1TUN8_EUMVA</name>
<dbReference type="InterPro" id="IPR012464">
    <property type="entry name" value="DUF1676"/>
</dbReference>
<protein>
    <recommendedName>
        <fullName evidence="5">Osiris 16</fullName>
    </recommendedName>
</protein>
<sequence length="261" mass="27447">MFLLTCLALVAAAAAIPSPEVREGAANNIEPTVESAARAMGKDCSTGIFSPTCLKIEAISVLEKLSSKKELRLLPGLSVVQEPASENGSKIEDITADLARSFPGKPEERLDKYLLYRLGTYLDTHSVKLRLMDESATEEARAIMGEARAKGGILGGGGGGGKKGGMGRLIAAALMMKGTMMSMGLGGLALLAGKALMTAMMSLLLSAIIGLKSLTHHKSTTYEIVSKPVYSHSHSHSSAHEDVGGGYGHSGYGRSMNVRRR</sequence>
<dbReference type="AlphaFoldDB" id="A0A4C1TUN8"/>
<proteinExistence type="predicted"/>
<dbReference type="PANTHER" id="PTHR21879">
    <property type="entry name" value="FI03362P-RELATED-RELATED"/>
    <property type="match status" value="1"/>
</dbReference>
<gene>
    <name evidence="3" type="ORF">EVAR_12321_1</name>
</gene>
<feature type="region of interest" description="Disordered" evidence="1">
    <location>
        <begin position="233"/>
        <end position="261"/>
    </location>
</feature>
<dbReference type="OrthoDB" id="6627399at2759"/>
<evidence type="ECO:0000313" key="3">
    <source>
        <dbReference type="EMBL" id="GBP17618.1"/>
    </source>
</evidence>
<feature type="chain" id="PRO_5020038668" description="Osiris 16" evidence="2">
    <location>
        <begin position="16"/>
        <end position="261"/>
    </location>
</feature>
<evidence type="ECO:0000313" key="4">
    <source>
        <dbReference type="Proteomes" id="UP000299102"/>
    </source>
</evidence>
<reference evidence="3 4" key="1">
    <citation type="journal article" date="2019" name="Commun. Biol.">
        <title>The bagworm genome reveals a unique fibroin gene that provides high tensile strength.</title>
        <authorList>
            <person name="Kono N."/>
            <person name="Nakamura H."/>
            <person name="Ohtoshi R."/>
            <person name="Tomita M."/>
            <person name="Numata K."/>
            <person name="Arakawa K."/>
        </authorList>
    </citation>
    <scope>NUCLEOTIDE SEQUENCE [LARGE SCALE GENOMIC DNA]</scope>
</reference>
<evidence type="ECO:0000256" key="2">
    <source>
        <dbReference type="SAM" id="SignalP"/>
    </source>
</evidence>
<dbReference type="PANTHER" id="PTHR21879:SF9">
    <property type="entry name" value="OSIRIS 16"/>
    <property type="match status" value="1"/>
</dbReference>